<dbReference type="GO" id="GO:0000724">
    <property type="term" value="P:double-strand break repair via homologous recombination"/>
    <property type="evidence" value="ECO:0007669"/>
    <property type="project" value="TreeGrafter"/>
</dbReference>
<comment type="caution">
    <text evidence="8">Lacks conserved residue(s) required for the propagation of feature annotation.</text>
</comment>
<protein>
    <submittedName>
        <fullName evidence="10">Structure-specific endonuclease subunit SLX1-like</fullName>
    </submittedName>
</protein>
<evidence type="ECO:0000313" key="10">
    <source>
        <dbReference type="Ensembl" id="ENSCJPP00005015934.1"/>
    </source>
</evidence>
<evidence type="ECO:0000313" key="11">
    <source>
        <dbReference type="Proteomes" id="UP000694412"/>
    </source>
</evidence>
<keyword evidence="6 8" id="KW-0234">DNA repair</keyword>
<dbReference type="InterPro" id="IPR048749">
    <property type="entry name" value="SLX1_C"/>
</dbReference>
<dbReference type="GO" id="GO:0033557">
    <property type="term" value="C:Slx1-Slx4 complex"/>
    <property type="evidence" value="ECO:0007669"/>
    <property type="project" value="UniProtKB-UniRule"/>
</dbReference>
<comment type="subcellular location">
    <subcellularLocation>
        <location evidence="8">Nucleus</location>
    </subcellularLocation>
</comment>
<proteinExistence type="inferred from homology"/>
<dbReference type="Gene3D" id="3.40.1440.10">
    <property type="entry name" value="GIY-YIG endonuclease"/>
    <property type="match status" value="1"/>
</dbReference>
<organism evidence="10 11">
    <name type="scientific">Coturnix japonica</name>
    <name type="common">Japanese quail</name>
    <name type="synonym">Coturnix coturnix japonica</name>
    <dbReference type="NCBI Taxonomy" id="93934"/>
    <lineage>
        <taxon>Eukaryota</taxon>
        <taxon>Metazoa</taxon>
        <taxon>Chordata</taxon>
        <taxon>Craniata</taxon>
        <taxon>Vertebrata</taxon>
        <taxon>Euteleostomi</taxon>
        <taxon>Archelosauria</taxon>
        <taxon>Archosauria</taxon>
        <taxon>Dinosauria</taxon>
        <taxon>Saurischia</taxon>
        <taxon>Theropoda</taxon>
        <taxon>Coelurosauria</taxon>
        <taxon>Aves</taxon>
        <taxon>Neognathae</taxon>
        <taxon>Galloanserae</taxon>
        <taxon>Galliformes</taxon>
        <taxon>Phasianidae</taxon>
        <taxon>Perdicinae</taxon>
        <taxon>Coturnix</taxon>
    </lineage>
</organism>
<evidence type="ECO:0000256" key="5">
    <source>
        <dbReference type="ARBA" id="ARBA00023172"/>
    </source>
</evidence>
<dbReference type="GO" id="GO:0008821">
    <property type="term" value="F:crossover junction DNA endonuclease activity"/>
    <property type="evidence" value="ECO:0007669"/>
    <property type="project" value="TreeGrafter"/>
</dbReference>
<evidence type="ECO:0000256" key="4">
    <source>
        <dbReference type="ARBA" id="ARBA00022801"/>
    </source>
</evidence>
<dbReference type="GeneTree" id="ENSGT00390000013368"/>
<dbReference type="InterPro" id="IPR013083">
    <property type="entry name" value="Znf_RING/FYVE/PHD"/>
</dbReference>
<dbReference type="PROSITE" id="PS50164">
    <property type="entry name" value="GIY_YIG"/>
    <property type="match status" value="1"/>
</dbReference>
<dbReference type="InterPro" id="IPR027520">
    <property type="entry name" value="Slx1"/>
</dbReference>
<comment type="function">
    <text evidence="8">Catalytic subunit of the SLX1-SLX4 structure-specific endonuclease that resolves DNA secondary structures generated during DNA repair and recombination. Has endonuclease activity towards branched DNA substrates, introducing single-strand cuts in duplex DNA close to junctions with ss-DNA.</text>
</comment>
<comment type="similarity">
    <text evidence="8">Belongs to the SLX1 family.</text>
</comment>
<evidence type="ECO:0000256" key="8">
    <source>
        <dbReference type="HAMAP-Rule" id="MF_03100"/>
    </source>
</evidence>
<evidence type="ECO:0000256" key="3">
    <source>
        <dbReference type="ARBA" id="ARBA00022763"/>
    </source>
</evidence>
<dbReference type="PANTHER" id="PTHR20208">
    <property type="entry name" value="STRUCTURE-SPECIFIC ENDONUCLEASE SUBUNIT SLX1"/>
    <property type="match status" value="1"/>
</dbReference>
<dbReference type="InterPro" id="IPR035901">
    <property type="entry name" value="GIY-YIG_endonuc_sf"/>
</dbReference>
<dbReference type="PANTHER" id="PTHR20208:SF10">
    <property type="entry name" value="STRUCTURE-SPECIFIC ENDONUCLEASE SUBUNIT SLX1"/>
    <property type="match status" value="1"/>
</dbReference>
<dbReference type="Gene3D" id="3.30.40.10">
    <property type="entry name" value="Zinc/RING finger domain, C3HC4 (zinc finger)"/>
    <property type="match status" value="1"/>
</dbReference>
<keyword evidence="4 8" id="KW-0378">Hydrolase</keyword>
<keyword evidence="7 8" id="KW-0539">Nucleus</keyword>
<reference evidence="10" key="1">
    <citation type="submission" date="2015-11" db="EMBL/GenBank/DDBJ databases">
        <authorList>
            <consortium name="International Coturnix japonica Genome Analysis Consortium"/>
            <person name="Warren W."/>
            <person name="Burt D.W."/>
            <person name="Antin P.B."/>
            <person name="Lanford R."/>
            <person name="Gros J."/>
            <person name="Wilson R.K."/>
        </authorList>
    </citation>
    <scope>NUCLEOTIDE SEQUENCE [LARGE SCALE GENOMIC DNA]</scope>
</reference>
<dbReference type="AlphaFoldDB" id="A0A8C2TSB5"/>
<evidence type="ECO:0000256" key="6">
    <source>
        <dbReference type="ARBA" id="ARBA00023204"/>
    </source>
</evidence>
<gene>
    <name evidence="10" type="primary">LOC107321225</name>
</gene>
<dbReference type="Pfam" id="PF21202">
    <property type="entry name" value="SLX1_C"/>
    <property type="match status" value="1"/>
</dbReference>
<dbReference type="CDD" id="cd10455">
    <property type="entry name" value="GIY-YIG_SLX1"/>
    <property type="match status" value="1"/>
</dbReference>
<dbReference type="InterPro" id="IPR050381">
    <property type="entry name" value="SLX1_endonuclease"/>
</dbReference>
<evidence type="ECO:0000256" key="1">
    <source>
        <dbReference type="ARBA" id="ARBA00022722"/>
    </source>
</evidence>
<comment type="subunit">
    <text evidence="8">Forms a heterodimer with SLX4.</text>
</comment>
<dbReference type="Ensembl" id="ENSCJPT00005022490.1">
    <property type="protein sequence ID" value="ENSCJPP00005015934.1"/>
    <property type="gene ID" value="ENSCJPG00005013144.1"/>
</dbReference>
<reference evidence="10" key="3">
    <citation type="submission" date="2025-09" db="UniProtKB">
        <authorList>
            <consortium name="Ensembl"/>
        </authorList>
    </citation>
    <scope>IDENTIFICATION</scope>
</reference>
<keyword evidence="5 8" id="KW-0233">DNA recombination</keyword>
<keyword evidence="2 8" id="KW-0255">Endonuclease</keyword>
<keyword evidence="1 8" id="KW-0540">Nuclease</keyword>
<dbReference type="InterPro" id="IPR000305">
    <property type="entry name" value="GIY-YIG_endonuc"/>
</dbReference>
<evidence type="ECO:0000256" key="7">
    <source>
        <dbReference type="ARBA" id="ARBA00023242"/>
    </source>
</evidence>
<evidence type="ECO:0000259" key="9">
    <source>
        <dbReference type="PROSITE" id="PS50164"/>
    </source>
</evidence>
<accession>A0A8C2TSB5</accession>
<feature type="domain" description="GIY-YIG" evidence="9">
    <location>
        <begin position="17"/>
        <end position="102"/>
    </location>
</feature>
<dbReference type="Pfam" id="PF01541">
    <property type="entry name" value="GIY-YIG"/>
    <property type="match status" value="1"/>
</dbReference>
<keyword evidence="3 8" id="KW-0227">DNA damage</keyword>
<keyword evidence="11" id="KW-1185">Reference proteome</keyword>
<dbReference type="HAMAP" id="MF_03100">
    <property type="entry name" value="Endonuc_su_Slx1"/>
    <property type="match status" value="1"/>
</dbReference>
<dbReference type="Proteomes" id="UP000694412">
    <property type="component" value="Chromosome 15"/>
</dbReference>
<dbReference type="GO" id="GO:0017108">
    <property type="term" value="F:5'-flap endonuclease activity"/>
    <property type="evidence" value="ECO:0007669"/>
    <property type="project" value="InterPro"/>
</dbReference>
<evidence type="ECO:0000256" key="2">
    <source>
        <dbReference type="ARBA" id="ARBA00022759"/>
    </source>
</evidence>
<reference evidence="10" key="2">
    <citation type="submission" date="2025-08" db="UniProtKB">
        <authorList>
            <consortium name="Ensembl"/>
        </authorList>
    </citation>
    <scope>IDENTIFICATION</scope>
</reference>
<name>A0A8C2TSB5_COTJA</name>
<comment type="cofactor">
    <cofactor evidence="8">
        <name>a divalent metal cation</name>
        <dbReference type="ChEBI" id="CHEBI:60240"/>
    </cofactor>
</comment>
<sequence length="270" mass="30193">WGPRVGTGNRSGRAAMPLRAVYLLSAPGPRGRARTYVGFTHDPWRRLRQHNAGRHKGGARRTSGRGPWWMLLYVHGFPSDVAALRFEWAWQHPAASRRLQDAKPRPLPGEQPIAFALRMLPRLLWAPPWRRLPLRLRWLRPPPGPALCPAPPRHVVVEMDPGGPRPRPKQRATWGFGQGGLGSLWGPTLRCPRPPCPARCHARCLAPRFLRSEPKELLPLGGTCPCCQQEVLWGELIGHGDGDNEWADLGDPALGHWTDELLQGQGEDPE</sequence>